<proteinExistence type="predicted"/>
<sequence length="59" mass="6366">MMVVQLERRTMPLAPVTIDAAGRDTLLSWLRGGATGISPQTCMETKAGFESPDLDDVSE</sequence>
<dbReference type="RefSeq" id="WP_394842118.1">
    <property type="nucleotide sequence ID" value="NZ_CP089982.1"/>
</dbReference>
<organism evidence="1 2">
    <name type="scientific">Pendulispora brunnea</name>
    <dbReference type="NCBI Taxonomy" id="2905690"/>
    <lineage>
        <taxon>Bacteria</taxon>
        <taxon>Pseudomonadati</taxon>
        <taxon>Myxococcota</taxon>
        <taxon>Myxococcia</taxon>
        <taxon>Myxococcales</taxon>
        <taxon>Sorangiineae</taxon>
        <taxon>Pendulisporaceae</taxon>
        <taxon>Pendulispora</taxon>
    </lineage>
</organism>
<keyword evidence="2" id="KW-1185">Reference proteome</keyword>
<accession>A0ABZ2JYQ5</accession>
<evidence type="ECO:0000313" key="1">
    <source>
        <dbReference type="EMBL" id="WXA91497.1"/>
    </source>
</evidence>
<gene>
    <name evidence="1" type="ORF">LZC95_34200</name>
</gene>
<evidence type="ECO:0000313" key="2">
    <source>
        <dbReference type="Proteomes" id="UP001379533"/>
    </source>
</evidence>
<dbReference type="EMBL" id="CP089982">
    <property type="protein sequence ID" value="WXA91497.1"/>
    <property type="molecule type" value="Genomic_DNA"/>
</dbReference>
<reference evidence="1 2" key="1">
    <citation type="submission" date="2021-12" db="EMBL/GenBank/DDBJ databases">
        <title>Discovery of the Pendulisporaceae a myxobacterial family with distinct sporulation behavior and unique specialized metabolism.</title>
        <authorList>
            <person name="Garcia R."/>
            <person name="Popoff A."/>
            <person name="Bader C.D."/>
            <person name="Loehr J."/>
            <person name="Walesch S."/>
            <person name="Walt C."/>
            <person name="Boldt J."/>
            <person name="Bunk B."/>
            <person name="Haeckl F.J.F.P.J."/>
            <person name="Gunesch A.P."/>
            <person name="Birkelbach J."/>
            <person name="Nuebel U."/>
            <person name="Pietschmann T."/>
            <person name="Bach T."/>
            <person name="Mueller R."/>
        </authorList>
    </citation>
    <scope>NUCLEOTIDE SEQUENCE [LARGE SCALE GENOMIC DNA]</scope>
    <source>
        <strain evidence="1 2">MSr12523</strain>
    </source>
</reference>
<protein>
    <submittedName>
        <fullName evidence="1">Uncharacterized protein</fullName>
    </submittedName>
</protein>
<name>A0ABZ2JYQ5_9BACT</name>
<dbReference type="Proteomes" id="UP001379533">
    <property type="component" value="Chromosome"/>
</dbReference>